<dbReference type="Pfam" id="PF02130">
    <property type="entry name" value="YbeY"/>
    <property type="match status" value="1"/>
</dbReference>
<dbReference type="InterPro" id="IPR023091">
    <property type="entry name" value="MetalPrtase_cat_dom_sf_prd"/>
</dbReference>
<evidence type="ECO:0000313" key="9">
    <source>
        <dbReference type="Proteomes" id="UP000253816"/>
    </source>
</evidence>
<evidence type="ECO:0000256" key="7">
    <source>
        <dbReference type="HAMAP-Rule" id="MF_00009"/>
    </source>
</evidence>
<dbReference type="OrthoDB" id="9807740at2"/>
<evidence type="ECO:0000256" key="2">
    <source>
        <dbReference type="ARBA" id="ARBA00022722"/>
    </source>
</evidence>
<dbReference type="RefSeq" id="WP_114544240.1">
    <property type="nucleotide sequence ID" value="NZ_QQBG01000011.1"/>
</dbReference>
<comment type="cofactor">
    <cofactor evidence="7">
        <name>Zn(2+)</name>
        <dbReference type="ChEBI" id="CHEBI:29105"/>
    </cofactor>
    <text evidence="7">Binds 1 zinc ion.</text>
</comment>
<dbReference type="HAMAP" id="MF_00009">
    <property type="entry name" value="Endoribonucl_YbeY"/>
    <property type="match status" value="1"/>
</dbReference>
<dbReference type="SUPFAM" id="SSF55486">
    <property type="entry name" value="Metalloproteases ('zincins'), catalytic domain"/>
    <property type="match status" value="1"/>
</dbReference>
<keyword evidence="5 7" id="KW-0378">Hydrolase</keyword>
<comment type="function">
    <text evidence="7">Single strand-specific metallo-endoribonuclease involved in late-stage 70S ribosome quality control and in maturation of the 3' terminus of the 16S rRNA.</text>
</comment>
<dbReference type="EC" id="3.1.-.-" evidence="7"/>
<evidence type="ECO:0000256" key="3">
    <source>
        <dbReference type="ARBA" id="ARBA00022723"/>
    </source>
</evidence>
<dbReference type="EMBL" id="QQBG01000011">
    <property type="protein sequence ID" value="RDB31566.1"/>
    <property type="molecule type" value="Genomic_DNA"/>
</dbReference>
<comment type="similarity">
    <text evidence="1 7">Belongs to the endoribonuclease YbeY family.</text>
</comment>
<dbReference type="Gene3D" id="3.40.390.30">
    <property type="entry name" value="Metalloproteases ('zincins'), catalytic domain"/>
    <property type="match status" value="1"/>
</dbReference>
<keyword evidence="2 7" id="KW-0540">Nuclease</keyword>
<feature type="binding site" evidence="7">
    <location>
        <position position="113"/>
    </location>
    <ligand>
        <name>Zn(2+)</name>
        <dbReference type="ChEBI" id="CHEBI:29105"/>
        <note>catalytic</note>
    </ligand>
</feature>
<dbReference type="PANTHER" id="PTHR46986">
    <property type="entry name" value="ENDORIBONUCLEASE YBEY, CHLOROPLASTIC"/>
    <property type="match status" value="1"/>
</dbReference>
<dbReference type="GO" id="GO:0008270">
    <property type="term" value="F:zinc ion binding"/>
    <property type="evidence" value="ECO:0007669"/>
    <property type="project" value="UniProtKB-UniRule"/>
</dbReference>
<keyword evidence="7" id="KW-0690">Ribosome biogenesis</keyword>
<feature type="binding site" evidence="7">
    <location>
        <position position="117"/>
    </location>
    <ligand>
        <name>Zn(2+)</name>
        <dbReference type="ChEBI" id="CHEBI:29105"/>
        <note>catalytic</note>
    </ligand>
</feature>
<accession>A0A369KKN5</accession>
<dbReference type="NCBIfam" id="TIGR00043">
    <property type="entry name" value="rRNA maturation RNase YbeY"/>
    <property type="match status" value="1"/>
</dbReference>
<keyword evidence="3 7" id="KW-0479">Metal-binding</keyword>
<evidence type="ECO:0000256" key="1">
    <source>
        <dbReference type="ARBA" id="ARBA00010875"/>
    </source>
</evidence>
<organism evidence="8 9">
    <name type="scientific">Candidatus Similichlamydia laticola</name>
    <dbReference type="NCBI Taxonomy" id="2170265"/>
    <lineage>
        <taxon>Bacteria</taxon>
        <taxon>Pseudomonadati</taxon>
        <taxon>Chlamydiota</taxon>
        <taxon>Chlamydiia</taxon>
        <taxon>Parachlamydiales</taxon>
        <taxon>Candidatus Parilichlamydiaceae</taxon>
        <taxon>Candidatus Similichlamydia</taxon>
    </lineage>
</organism>
<comment type="subcellular location">
    <subcellularLocation>
        <location evidence="7">Cytoplasm</location>
    </subcellularLocation>
</comment>
<comment type="caution">
    <text evidence="8">The sequence shown here is derived from an EMBL/GenBank/DDBJ whole genome shotgun (WGS) entry which is preliminary data.</text>
</comment>
<proteinExistence type="inferred from homology"/>
<reference evidence="8 9" key="1">
    <citation type="submission" date="2018-07" db="EMBL/GenBank/DDBJ databases">
        <title>Comparative genomics of the Candidatus Parilichlamydiaceae reveals evidence of convergent evolution and genome reduction in the phylum Chlamydiae.</title>
        <authorList>
            <person name="Taylor-Brown A."/>
            <person name="Polkinghorne A."/>
        </authorList>
    </citation>
    <scope>NUCLEOTIDE SEQUENCE [LARGE SCALE GENOMIC DNA]</scope>
    <source>
        <strain evidence="8 9">Hat2</strain>
    </source>
</reference>
<dbReference type="InterPro" id="IPR020549">
    <property type="entry name" value="YbeY_CS"/>
</dbReference>
<keyword evidence="7" id="KW-0963">Cytoplasm</keyword>
<keyword evidence="7" id="KW-0698">rRNA processing</keyword>
<dbReference type="Proteomes" id="UP000253816">
    <property type="component" value="Unassembled WGS sequence"/>
</dbReference>
<dbReference type="GO" id="GO:0004521">
    <property type="term" value="F:RNA endonuclease activity"/>
    <property type="evidence" value="ECO:0007669"/>
    <property type="project" value="UniProtKB-UniRule"/>
</dbReference>
<sequence length="168" mass="19127">MLLVTVENSQRDLVLCFRDLPTLVKRVLREVRVSASSVTLYFADIESICQLHAQFFGDPFPTDCISFPLHDHCSPPFRCSLLGEIFICPRTAVDYAQEKGKDPYEEVLLYLVHGLLHLSGFEDQSSKGRDAMLLKQEKIVSILLEQNLTLKPKVRVETLSESFSLLRI</sequence>
<name>A0A369KKN5_9BACT</name>
<dbReference type="GO" id="GO:0006364">
    <property type="term" value="P:rRNA processing"/>
    <property type="evidence" value="ECO:0007669"/>
    <property type="project" value="UniProtKB-UniRule"/>
</dbReference>
<evidence type="ECO:0000256" key="6">
    <source>
        <dbReference type="ARBA" id="ARBA00022833"/>
    </source>
</evidence>
<keyword evidence="6 7" id="KW-0862">Zinc</keyword>
<dbReference type="InterPro" id="IPR002036">
    <property type="entry name" value="YbeY"/>
</dbReference>
<keyword evidence="9" id="KW-1185">Reference proteome</keyword>
<gene>
    <name evidence="7" type="primary">ybeY</name>
    <name evidence="8" type="ORF">HAT2_00327</name>
</gene>
<evidence type="ECO:0000256" key="4">
    <source>
        <dbReference type="ARBA" id="ARBA00022759"/>
    </source>
</evidence>
<keyword evidence="4 7" id="KW-0255">Endonuclease</keyword>
<dbReference type="PANTHER" id="PTHR46986:SF1">
    <property type="entry name" value="ENDORIBONUCLEASE YBEY, CHLOROPLASTIC"/>
    <property type="match status" value="1"/>
</dbReference>
<dbReference type="GO" id="GO:0005737">
    <property type="term" value="C:cytoplasm"/>
    <property type="evidence" value="ECO:0007669"/>
    <property type="project" value="UniProtKB-SubCell"/>
</dbReference>
<dbReference type="AlphaFoldDB" id="A0A369KKN5"/>
<evidence type="ECO:0000256" key="5">
    <source>
        <dbReference type="ARBA" id="ARBA00022801"/>
    </source>
</evidence>
<evidence type="ECO:0000313" key="8">
    <source>
        <dbReference type="EMBL" id="RDB31566.1"/>
    </source>
</evidence>
<dbReference type="GO" id="GO:0004222">
    <property type="term" value="F:metalloendopeptidase activity"/>
    <property type="evidence" value="ECO:0007669"/>
    <property type="project" value="InterPro"/>
</dbReference>
<protein>
    <recommendedName>
        <fullName evidence="7">Endoribonuclease YbeY</fullName>
        <ecNumber evidence="7">3.1.-.-</ecNumber>
    </recommendedName>
</protein>
<feature type="binding site" evidence="7">
    <location>
        <position position="123"/>
    </location>
    <ligand>
        <name>Zn(2+)</name>
        <dbReference type="ChEBI" id="CHEBI:29105"/>
        <note>catalytic</note>
    </ligand>
</feature>
<dbReference type="PROSITE" id="PS01306">
    <property type="entry name" value="UPF0054"/>
    <property type="match status" value="1"/>
</dbReference>